<dbReference type="InterPro" id="IPR036412">
    <property type="entry name" value="HAD-like_sf"/>
</dbReference>
<sequence length="272" mass="29694">MTTVVATDLDGTVIFSEKAMSHGPVRPADEDLVPVDVDGSRVYAYMTTRVVRQWTGLADAGVVVPATTRSVEQYQRLRLPGQRPAAAVVCNGARLLVDGESDAGWERQVRGRLAERGATYDTVWQEAQRWRERRGFDAVRGVEDFFIYLTVVRREPWLEAFADEAAEWGRINGWRVSLQGRKLYLLPTGLDKAAAVAHAAERLGADRVVAGGDSLLDADMLRAAHAAIRPAHGELHLTGFTSPHCRTTASAGAAAGDEILDWYVAQTGDGRP</sequence>
<dbReference type="InterPro" id="IPR024197">
    <property type="entry name" value="TPP-like"/>
</dbReference>
<protein>
    <recommendedName>
        <fullName evidence="3">HAD family hydrolase</fullName>
    </recommendedName>
</protein>
<keyword evidence="2" id="KW-1185">Reference proteome</keyword>
<dbReference type="EMBL" id="BONQ01000016">
    <property type="protein sequence ID" value="GIG42693.1"/>
    <property type="molecule type" value="Genomic_DNA"/>
</dbReference>
<accession>A0A919PIQ9</accession>
<name>A0A919PIQ9_9ACTN</name>
<dbReference type="InterPro" id="IPR023214">
    <property type="entry name" value="HAD_sf"/>
</dbReference>
<organism evidence="1 2">
    <name type="scientific">Dactylosporangium siamense</name>
    <dbReference type="NCBI Taxonomy" id="685454"/>
    <lineage>
        <taxon>Bacteria</taxon>
        <taxon>Bacillati</taxon>
        <taxon>Actinomycetota</taxon>
        <taxon>Actinomycetes</taxon>
        <taxon>Micromonosporales</taxon>
        <taxon>Micromonosporaceae</taxon>
        <taxon>Dactylosporangium</taxon>
    </lineage>
</organism>
<dbReference type="Gene3D" id="3.40.50.1000">
    <property type="entry name" value="HAD superfamily/HAD-like"/>
    <property type="match status" value="2"/>
</dbReference>
<dbReference type="Proteomes" id="UP000660611">
    <property type="component" value="Unassembled WGS sequence"/>
</dbReference>
<dbReference type="AlphaFoldDB" id="A0A919PIQ9"/>
<reference evidence="1" key="1">
    <citation type="submission" date="2021-01" db="EMBL/GenBank/DDBJ databases">
        <title>Whole genome shotgun sequence of Dactylosporangium siamense NBRC 106093.</title>
        <authorList>
            <person name="Komaki H."/>
            <person name="Tamura T."/>
        </authorList>
    </citation>
    <scope>NUCLEOTIDE SEQUENCE</scope>
    <source>
        <strain evidence="1">NBRC 106093</strain>
    </source>
</reference>
<evidence type="ECO:0000313" key="1">
    <source>
        <dbReference type="EMBL" id="GIG42693.1"/>
    </source>
</evidence>
<evidence type="ECO:0000313" key="2">
    <source>
        <dbReference type="Proteomes" id="UP000660611"/>
    </source>
</evidence>
<dbReference type="SUPFAM" id="SSF56784">
    <property type="entry name" value="HAD-like"/>
    <property type="match status" value="1"/>
</dbReference>
<gene>
    <name evidence="1" type="ORF">Dsi01nite_007340</name>
</gene>
<comment type="caution">
    <text evidence="1">The sequence shown here is derived from an EMBL/GenBank/DDBJ whole genome shotgun (WGS) entry which is preliminary data.</text>
</comment>
<dbReference type="PIRSF" id="PIRSF030802">
    <property type="entry name" value="UCP030802"/>
    <property type="match status" value="1"/>
</dbReference>
<proteinExistence type="predicted"/>
<evidence type="ECO:0008006" key="3">
    <source>
        <dbReference type="Google" id="ProtNLM"/>
    </source>
</evidence>